<organism evidence="2">
    <name type="scientific">Rhipicephalus zambeziensis</name>
    <dbReference type="NCBI Taxonomy" id="60191"/>
    <lineage>
        <taxon>Eukaryota</taxon>
        <taxon>Metazoa</taxon>
        <taxon>Ecdysozoa</taxon>
        <taxon>Arthropoda</taxon>
        <taxon>Chelicerata</taxon>
        <taxon>Arachnida</taxon>
        <taxon>Acari</taxon>
        <taxon>Parasitiformes</taxon>
        <taxon>Ixodida</taxon>
        <taxon>Ixodoidea</taxon>
        <taxon>Ixodidae</taxon>
        <taxon>Rhipicephalinae</taxon>
        <taxon>Rhipicephalus</taxon>
        <taxon>Rhipicephalus</taxon>
    </lineage>
</organism>
<keyword evidence="1" id="KW-0472">Membrane</keyword>
<keyword evidence="1" id="KW-0812">Transmembrane</keyword>
<proteinExistence type="predicted"/>
<evidence type="ECO:0000256" key="1">
    <source>
        <dbReference type="SAM" id="Phobius"/>
    </source>
</evidence>
<evidence type="ECO:0000313" key="2">
    <source>
        <dbReference type="EMBL" id="MAA14779.1"/>
    </source>
</evidence>
<protein>
    <submittedName>
        <fullName evidence="2">Uncharacterized protein</fullName>
    </submittedName>
</protein>
<feature type="transmembrane region" description="Helical" evidence="1">
    <location>
        <begin position="33"/>
        <end position="54"/>
    </location>
</feature>
<dbReference type="AlphaFoldDB" id="A0A224YGB0"/>
<sequence>MDSFFFTALRGRRKTLGVRSGQRRQWWVAEVSFLVYLSHTLLIGLCWAALLYCLPSMTKVFFSLKLYPVFFFSPLNLRKCLFIRFCSCGCSVSPFFTNHESDIQSCFLFSTSFCHLASHAS</sequence>
<dbReference type="EMBL" id="GFPF01003633">
    <property type="protein sequence ID" value="MAA14779.1"/>
    <property type="molecule type" value="Transcribed_RNA"/>
</dbReference>
<accession>A0A224YGB0</accession>
<name>A0A224YGB0_9ACAR</name>
<keyword evidence="1" id="KW-1133">Transmembrane helix</keyword>
<reference evidence="2" key="1">
    <citation type="journal article" date="2017" name="Parasit. Vectors">
        <title>Sialotranscriptomics of Rhipicephalus zambeziensis reveals intricate expression profiles of secretory proteins and suggests tight temporal transcriptional regulation during blood-feeding.</title>
        <authorList>
            <person name="de Castro M.H."/>
            <person name="de Klerk D."/>
            <person name="Pienaar R."/>
            <person name="Rees D.J.G."/>
            <person name="Mans B.J."/>
        </authorList>
    </citation>
    <scope>NUCLEOTIDE SEQUENCE</scope>
    <source>
        <tissue evidence="2">Salivary glands</tissue>
    </source>
</reference>